<dbReference type="GO" id="GO:0008901">
    <property type="term" value="F:ferredoxin hydrogenase activity"/>
    <property type="evidence" value="ECO:0007669"/>
    <property type="project" value="InterPro"/>
</dbReference>
<gene>
    <name evidence="3" type="ORF">D6C00_13630</name>
</gene>
<feature type="binding site" evidence="2">
    <location>
        <position position="69"/>
    </location>
    <ligand>
        <name>Fe cation</name>
        <dbReference type="ChEBI" id="CHEBI:24875"/>
    </ligand>
</feature>
<dbReference type="GO" id="GO:0016151">
    <property type="term" value="F:nickel cation binding"/>
    <property type="evidence" value="ECO:0007669"/>
    <property type="project" value="InterPro"/>
</dbReference>
<dbReference type="PANTHER" id="PTHR43600:SF4">
    <property type="entry name" value="CYTOSOLIC NIFE-HYDROGENASE, ALPHA SUBUNIT"/>
    <property type="match status" value="1"/>
</dbReference>
<dbReference type="AlphaFoldDB" id="A0A426QMH2"/>
<dbReference type="InterPro" id="IPR001501">
    <property type="entry name" value="Ni-dep_hyd_lsu"/>
</dbReference>
<dbReference type="EMBL" id="QZMU01000001">
    <property type="protein sequence ID" value="RRQ22866.1"/>
    <property type="molecule type" value="Genomic_DNA"/>
</dbReference>
<organism evidence="3 4">
    <name type="scientific">Thiohalobacter thiocyanaticus</name>
    <dbReference type="NCBI Taxonomy" id="585455"/>
    <lineage>
        <taxon>Bacteria</taxon>
        <taxon>Pseudomonadati</taxon>
        <taxon>Pseudomonadota</taxon>
        <taxon>Gammaproteobacteria</taxon>
        <taxon>Thiohalobacterales</taxon>
        <taxon>Thiohalobacteraceae</taxon>
        <taxon>Thiohalobacter</taxon>
    </lineage>
</organism>
<comment type="cofactor">
    <cofactor evidence="2">
        <name>Ni(2+)</name>
        <dbReference type="ChEBI" id="CHEBI:49786"/>
    </cofactor>
</comment>
<accession>A0A426QMH2</accession>
<feature type="binding site" evidence="2">
    <location>
        <position position="47"/>
    </location>
    <ligand>
        <name>Mg(2+)</name>
        <dbReference type="ChEBI" id="CHEBI:18420"/>
    </ligand>
</feature>
<dbReference type="InterPro" id="IPR029014">
    <property type="entry name" value="NiFe-Hase_large"/>
</dbReference>
<keyword evidence="1" id="KW-0560">Oxidoreductase</keyword>
<evidence type="ECO:0000256" key="1">
    <source>
        <dbReference type="ARBA" id="ARBA00023002"/>
    </source>
</evidence>
<keyword evidence="2" id="KW-0408">Iron</keyword>
<dbReference type="SUPFAM" id="SSF56762">
    <property type="entry name" value="HydB/Nqo4-like"/>
    <property type="match status" value="1"/>
</dbReference>
<protein>
    <submittedName>
        <fullName evidence="3">Ni/Fe hydrogenase subunit alpha</fullName>
    </submittedName>
</protein>
<keyword evidence="2" id="KW-0479">Metal-binding</keyword>
<proteinExistence type="predicted"/>
<dbReference type="Proteomes" id="UP000287798">
    <property type="component" value="Unassembled WGS sequence"/>
</dbReference>
<feature type="binding site" evidence="2">
    <location>
        <position position="420"/>
    </location>
    <ligand>
        <name>Fe cation</name>
        <dbReference type="ChEBI" id="CHEBI:24875"/>
    </ligand>
</feature>
<name>A0A426QMH2_9GAMM</name>
<reference evidence="3 4" key="1">
    <citation type="journal article" date="2010" name="Int. J. Syst. Evol. Microbiol.">
        <title>Thiohalobacter thiocyanaticus gen. nov., sp. nov., a moderately halophilic, sulfur-oxidizing gammaproteobacterium from hypersaline lakes, that utilizes thiocyanate.</title>
        <authorList>
            <person name="Sorokin D.Y."/>
            <person name="Kovaleva O.L."/>
            <person name="Tourova T.P."/>
            <person name="Muyzer G."/>
        </authorList>
    </citation>
    <scope>NUCLEOTIDE SEQUENCE [LARGE SCALE GENOMIC DNA]</scope>
    <source>
        <strain evidence="3 4">Hrh1</strain>
    </source>
</reference>
<keyword evidence="2" id="KW-0533">Nickel</keyword>
<dbReference type="RefSeq" id="WP_125182207.1">
    <property type="nucleotide sequence ID" value="NZ_QZMU01000001.1"/>
</dbReference>
<evidence type="ECO:0000256" key="2">
    <source>
        <dbReference type="PIRSR" id="PIRSR601501-1"/>
    </source>
</evidence>
<comment type="caution">
    <text evidence="3">The sequence shown here is derived from an EMBL/GenBank/DDBJ whole genome shotgun (WGS) entry which is preliminary data.</text>
</comment>
<dbReference type="PANTHER" id="PTHR43600">
    <property type="entry name" value="COENZYME F420 HYDROGENASE, SUBUNIT ALPHA"/>
    <property type="match status" value="1"/>
</dbReference>
<feature type="binding site" evidence="2">
    <location>
        <position position="417"/>
    </location>
    <ligand>
        <name>Ni(2+)</name>
        <dbReference type="ChEBI" id="CHEBI:49786"/>
    </ligand>
</feature>
<dbReference type="Gene3D" id="1.10.645.10">
    <property type="entry name" value="Cytochrome-c3 Hydrogenase, chain B"/>
    <property type="match status" value="1"/>
</dbReference>
<evidence type="ECO:0000313" key="3">
    <source>
        <dbReference type="EMBL" id="RRQ22866.1"/>
    </source>
</evidence>
<feature type="binding site" evidence="2">
    <location>
        <position position="69"/>
    </location>
    <ligand>
        <name>Ni(2+)</name>
        <dbReference type="ChEBI" id="CHEBI:49786"/>
    </ligand>
</feature>
<feature type="binding site" evidence="2">
    <location>
        <position position="423"/>
    </location>
    <ligand>
        <name>Mg(2+)</name>
        <dbReference type="ChEBI" id="CHEBI:18420"/>
    </ligand>
</feature>
<evidence type="ECO:0000313" key="4">
    <source>
        <dbReference type="Proteomes" id="UP000287798"/>
    </source>
</evidence>
<feature type="binding site" evidence="2">
    <location>
        <position position="66"/>
    </location>
    <ligand>
        <name>Ni(2+)</name>
        <dbReference type="ChEBI" id="CHEBI:49786"/>
    </ligand>
</feature>
<comment type="cofactor">
    <cofactor evidence="2">
        <name>Fe cation</name>
        <dbReference type="ChEBI" id="CHEBI:24875"/>
    </cofactor>
</comment>
<feature type="binding site" evidence="2">
    <location>
        <position position="372"/>
    </location>
    <ligand>
        <name>Mg(2+)</name>
        <dbReference type="ChEBI" id="CHEBI:18420"/>
    </ligand>
</feature>
<sequence>MSGSKRIAVKVPVLARVEGEGALDLAIENGAITELKLEIYEPPRLFEKFLEGCESQAVIDRVARICGICPVAYQMSAVQAYEKAWGVEVAPWARDMRRVLYCGEWIQSHALHIHLLAAPDFLGFESATAMARDYPDEVRRGLRLQGLGNELIALFGGRAVHPIGVRVGGFHHAPEPARVAAMVGKLNEARVEAGALLDWLLTLGLPTDEQDFINVAMRHPQEYPMNAGRIVSSARHDLDPEDFEQHFQEFQAPHSTALHAHLDGRPYLVGPLARLNLNADQLPGDLTQRLAAAGIELPSRNMYHSIIARAVELLYAIDEALRLLSDYQRPDRPYVDATPGPGGAAWVTEAPRGILWHRYRLDDQGRVLSVNIVPPTSQNQARIEEDLRLGLTRGGLDRDEDALRSQGEMIIRNYDPCISCATHFLRGRSDADGRTRTAIHAQTEWLLSLLSDRNSSILSMDSTGLPRAKPCA</sequence>
<keyword evidence="2" id="KW-0460">Magnesium</keyword>
<dbReference type="Pfam" id="PF00374">
    <property type="entry name" value="NiFeSe_Hases"/>
    <property type="match status" value="1"/>
</dbReference>
<keyword evidence="4" id="KW-1185">Reference proteome</keyword>
<dbReference type="PROSITE" id="PS00508">
    <property type="entry name" value="NI_HGENASE_L_2"/>
    <property type="match status" value="1"/>
</dbReference>
<dbReference type="OrthoDB" id="9761717at2"/>
<dbReference type="InterPro" id="IPR018194">
    <property type="entry name" value="Ni-dep_hyd_lsu_Ni_BS"/>
</dbReference>